<gene>
    <name evidence="3" type="ORF">GSLYS_00010139001</name>
</gene>
<keyword evidence="4" id="KW-1185">Reference proteome</keyword>
<dbReference type="PROSITE" id="PS50181">
    <property type="entry name" value="FBOX"/>
    <property type="match status" value="1"/>
</dbReference>
<feature type="non-terminal residue" evidence="3">
    <location>
        <position position="1"/>
    </location>
</feature>
<dbReference type="AlphaFoldDB" id="A0AAV2HQ42"/>
<dbReference type="SMART" id="SM00256">
    <property type="entry name" value="FBOX"/>
    <property type="match status" value="1"/>
</dbReference>
<feature type="compositionally biased region" description="Polar residues" evidence="1">
    <location>
        <begin position="149"/>
        <end position="167"/>
    </location>
</feature>
<feature type="compositionally biased region" description="Pro residues" evidence="1">
    <location>
        <begin position="88"/>
        <end position="101"/>
    </location>
</feature>
<accession>A0AAV2HQ42</accession>
<feature type="compositionally biased region" description="Low complexity" evidence="1">
    <location>
        <begin position="343"/>
        <end position="354"/>
    </location>
</feature>
<feature type="region of interest" description="Disordered" evidence="1">
    <location>
        <begin position="202"/>
        <end position="241"/>
    </location>
</feature>
<dbReference type="InterPro" id="IPR036047">
    <property type="entry name" value="F-box-like_dom_sf"/>
</dbReference>
<evidence type="ECO:0000259" key="2">
    <source>
        <dbReference type="PROSITE" id="PS50181"/>
    </source>
</evidence>
<feature type="region of interest" description="Disordered" evidence="1">
    <location>
        <begin position="259"/>
        <end position="300"/>
    </location>
</feature>
<name>A0AAV2HQ42_LYMST</name>
<evidence type="ECO:0000256" key="1">
    <source>
        <dbReference type="SAM" id="MobiDB-lite"/>
    </source>
</evidence>
<dbReference type="Gene3D" id="1.20.1280.50">
    <property type="match status" value="1"/>
</dbReference>
<feature type="region of interest" description="Disordered" evidence="1">
    <location>
        <begin position="127"/>
        <end position="177"/>
    </location>
</feature>
<dbReference type="GO" id="GO:0019005">
    <property type="term" value="C:SCF ubiquitin ligase complex"/>
    <property type="evidence" value="ECO:0007669"/>
    <property type="project" value="TreeGrafter"/>
</dbReference>
<feature type="compositionally biased region" description="Low complexity" evidence="1">
    <location>
        <begin position="265"/>
        <end position="299"/>
    </location>
</feature>
<feature type="domain" description="F-box" evidence="2">
    <location>
        <begin position="477"/>
        <end position="524"/>
    </location>
</feature>
<feature type="compositionally biased region" description="Polar residues" evidence="1">
    <location>
        <begin position="1"/>
        <end position="25"/>
    </location>
</feature>
<dbReference type="InterPro" id="IPR001810">
    <property type="entry name" value="F-box_dom"/>
</dbReference>
<dbReference type="PANTHER" id="PTHR46731">
    <property type="entry name" value="F-BOX ONLY PROTEIN 15"/>
    <property type="match status" value="1"/>
</dbReference>
<reference evidence="3 4" key="1">
    <citation type="submission" date="2024-04" db="EMBL/GenBank/DDBJ databases">
        <authorList>
            <consortium name="Genoscope - CEA"/>
            <person name="William W."/>
        </authorList>
    </citation>
    <scope>NUCLEOTIDE SEQUENCE [LARGE SCALE GENOMIC DNA]</scope>
</reference>
<evidence type="ECO:0000313" key="3">
    <source>
        <dbReference type="EMBL" id="CAL1536226.1"/>
    </source>
</evidence>
<feature type="compositionally biased region" description="Low complexity" evidence="1">
    <location>
        <begin position="435"/>
        <end position="447"/>
    </location>
</feature>
<feature type="compositionally biased region" description="Polar residues" evidence="1">
    <location>
        <begin position="360"/>
        <end position="410"/>
    </location>
</feature>
<organism evidence="3 4">
    <name type="scientific">Lymnaea stagnalis</name>
    <name type="common">Great pond snail</name>
    <name type="synonym">Helix stagnalis</name>
    <dbReference type="NCBI Taxonomy" id="6523"/>
    <lineage>
        <taxon>Eukaryota</taxon>
        <taxon>Metazoa</taxon>
        <taxon>Spiralia</taxon>
        <taxon>Lophotrochozoa</taxon>
        <taxon>Mollusca</taxon>
        <taxon>Gastropoda</taxon>
        <taxon>Heterobranchia</taxon>
        <taxon>Euthyneura</taxon>
        <taxon>Panpulmonata</taxon>
        <taxon>Hygrophila</taxon>
        <taxon>Lymnaeoidea</taxon>
        <taxon>Lymnaeidae</taxon>
        <taxon>Lymnaea</taxon>
    </lineage>
</organism>
<feature type="region of interest" description="Disordered" evidence="1">
    <location>
        <begin position="1"/>
        <end position="101"/>
    </location>
</feature>
<protein>
    <recommendedName>
        <fullName evidence="2">F-box domain-containing protein</fullName>
    </recommendedName>
</protein>
<feature type="region of interest" description="Disordered" evidence="1">
    <location>
        <begin position="319"/>
        <end position="447"/>
    </location>
</feature>
<dbReference type="Pfam" id="PF12937">
    <property type="entry name" value="F-box-like"/>
    <property type="match status" value="1"/>
</dbReference>
<proteinExistence type="predicted"/>
<comment type="caution">
    <text evidence="3">The sequence shown here is derived from an EMBL/GenBank/DDBJ whole genome shotgun (WGS) entry which is preliminary data.</text>
</comment>
<sequence>FHSDSPQTAESTHESTSSGVASDVTSVYPATPTLSTFKGDSVSSACSAKSNGSQDSGTRSASISSSPKPEQTSLRHHLRPPSRMSPSTPLPPVPIEPPPLPAKNVARLVGPSQLSDYHRMNAYTESSTMLARGKKQRERRMRFPETERAQTGSDVNGRLTLSPSNGHFHNPDPRVRDPSFYNEINHGFMEAMREEQYIETLGGDRFGDSNQQETFNHKDRPRAVPSPVSPVPPGGYYHNRDVPVMQQNNWFPSDVNHREARVRQKQLQQHHLQQQQHQQLLQQQHHSQRHQQNTSQQIQMTSSPINNDAITGVSFDFQNSQTRHIPSPNRVKTERTSPSTQANNLNQLGGSSNNILQGARTANSSRNQTSDPQSDSVNPRTLISNPRTQTLNSKSQNTIFTQAQVHSSGNDVRGGQRVDSRVKTGLGHSDTQLNSGSSSSPSTYRSSGLVGGVKNLALSQNDVKTVSAKGKGHVSRTTPFESLPNDVLLKILSHLPTDHLCKCAQVCRHWYNVVWDNPILWTSIVINNPNIDIDRALKYL</sequence>
<dbReference type="PANTHER" id="PTHR46731:SF1">
    <property type="entry name" value="F-BOX ONLY PROTEIN 15"/>
    <property type="match status" value="1"/>
</dbReference>
<dbReference type="CDD" id="cd22120">
    <property type="entry name" value="F-box_FBXL7"/>
    <property type="match status" value="1"/>
</dbReference>
<dbReference type="EMBL" id="CAXITT010000223">
    <property type="protein sequence ID" value="CAL1536226.1"/>
    <property type="molecule type" value="Genomic_DNA"/>
</dbReference>
<evidence type="ECO:0000313" key="4">
    <source>
        <dbReference type="Proteomes" id="UP001497497"/>
    </source>
</evidence>
<dbReference type="Proteomes" id="UP001497497">
    <property type="component" value="Unassembled WGS sequence"/>
</dbReference>
<dbReference type="SUPFAM" id="SSF81383">
    <property type="entry name" value="F-box domain"/>
    <property type="match status" value="1"/>
</dbReference>
<feature type="non-terminal residue" evidence="3">
    <location>
        <position position="540"/>
    </location>
</feature>
<feature type="compositionally biased region" description="Polar residues" evidence="1">
    <location>
        <begin position="32"/>
        <end position="72"/>
    </location>
</feature>